<dbReference type="EMBL" id="BSPC01000075">
    <property type="protein sequence ID" value="GLS23499.1"/>
    <property type="molecule type" value="Genomic_DNA"/>
</dbReference>
<evidence type="ECO:0000256" key="1">
    <source>
        <dbReference type="ARBA" id="ARBA00006484"/>
    </source>
</evidence>
<dbReference type="InterPro" id="IPR050259">
    <property type="entry name" value="SDR"/>
</dbReference>
<dbReference type="RefSeq" id="WP_284316432.1">
    <property type="nucleotide sequence ID" value="NZ_BSPC01000075.1"/>
</dbReference>
<dbReference type="SMART" id="SM00822">
    <property type="entry name" value="PKS_KR"/>
    <property type="match status" value="1"/>
</dbReference>
<dbReference type="InterPro" id="IPR057326">
    <property type="entry name" value="KR_dom"/>
</dbReference>
<keyword evidence="5" id="KW-1185">Reference proteome</keyword>
<dbReference type="SUPFAM" id="SSF51735">
    <property type="entry name" value="NAD(P)-binding Rossmann-fold domains"/>
    <property type="match status" value="1"/>
</dbReference>
<dbReference type="InterPro" id="IPR020904">
    <property type="entry name" value="Sc_DH/Rdtase_CS"/>
</dbReference>
<evidence type="ECO:0000313" key="4">
    <source>
        <dbReference type="EMBL" id="GLS23499.1"/>
    </source>
</evidence>
<evidence type="ECO:0000259" key="3">
    <source>
        <dbReference type="SMART" id="SM00822"/>
    </source>
</evidence>
<dbReference type="InterPro" id="IPR036291">
    <property type="entry name" value="NAD(P)-bd_dom_sf"/>
</dbReference>
<dbReference type="PROSITE" id="PS00061">
    <property type="entry name" value="ADH_SHORT"/>
    <property type="match status" value="1"/>
</dbReference>
<organism evidence="4 5">
    <name type="scientific">Labrys miyagiensis</name>
    <dbReference type="NCBI Taxonomy" id="346912"/>
    <lineage>
        <taxon>Bacteria</taxon>
        <taxon>Pseudomonadati</taxon>
        <taxon>Pseudomonadota</taxon>
        <taxon>Alphaproteobacteria</taxon>
        <taxon>Hyphomicrobiales</taxon>
        <taxon>Xanthobacteraceae</taxon>
        <taxon>Labrys</taxon>
    </lineage>
</organism>
<dbReference type="CDD" id="cd05233">
    <property type="entry name" value="SDR_c"/>
    <property type="match status" value="1"/>
</dbReference>
<reference evidence="5" key="1">
    <citation type="journal article" date="2019" name="Int. J. Syst. Evol. Microbiol.">
        <title>The Global Catalogue of Microorganisms (GCM) 10K type strain sequencing project: providing services to taxonomists for standard genome sequencing and annotation.</title>
        <authorList>
            <consortium name="The Broad Institute Genomics Platform"/>
            <consortium name="The Broad Institute Genome Sequencing Center for Infectious Disease"/>
            <person name="Wu L."/>
            <person name="Ma J."/>
        </authorList>
    </citation>
    <scope>NUCLEOTIDE SEQUENCE [LARGE SCALE GENOMIC DNA]</scope>
    <source>
        <strain evidence="5">NBRC 101365</strain>
    </source>
</reference>
<dbReference type="PRINTS" id="PR00080">
    <property type="entry name" value="SDRFAMILY"/>
</dbReference>
<name>A0ABQ6CTQ7_9HYPH</name>
<dbReference type="PRINTS" id="PR00081">
    <property type="entry name" value="GDHRDH"/>
</dbReference>
<comment type="similarity">
    <text evidence="1 2">Belongs to the short-chain dehydrogenases/reductases (SDR) family.</text>
</comment>
<dbReference type="Pfam" id="PF00106">
    <property type="entry name" value="adh_short"/>
    <property type="match status" value="1"/>
</dbReference>
<dbReference type="PANTHER" id="PTHR42879:SF2">
    <property type="entry name" value="3-OXOACYL-[ACYL-CARRIER-PROTEIN] REDUCTASE FABG"/>
    <property type="match status" value="1"/>
</dbReference>
<sequence length="256" mass="26099">MAPDLKAEVIIVTGAGRGIGVAAARALAGRGARVVVSARRQEDAQAVASSMAGGDVLAVGCDVSRCEDVARLVREAESHFGPPTVLVNNAGVVAPIGRLDTLDPEAFAAAIRTTLVGAAFAAQAVLPAMVKAGRGRIINLSSGAAHRPMEGWSAYCAAKAGLAMLTRSIALEYGEQGIKAFGFAPGVVDTGMQAEIRASGINPVSRLPRESLAPVDQPAEAIAFLCTAQSDGYAGQEIDIRTEVFRAAAGLPALPA</sequence>
<evidence type="ECO:0000256" key="2">
    <source>
        <dbReference type="RuleBase" id="RU000363"/>
    </source>
</evidence>
<dbReference type="Gene3D" id="3.40.50.720">
    <property type="entry name" value="NAD(P)-binding Rossmann-like Domain"/>
    <property type="match status" value="1"/>
</dbReference>
<dbReference type="PANTHER" id="PTHR42879">
    <property type="entry name" value="3-OXOACYL-(ACYL-CARRIER-PROTEIN) REDUCTASE"/>
    <property type="match status" value="1"/>
</dbReference>
<proteinExistence type="inferred from homology"/>
<comment type="caution">
    <text evidence="4">The sequence shown here is derived from an EMBL/GenBank/DDBJ whole genome shotgun (WGS) entry which is preliminary data.</text>
</comment>
<protein>
    <submittedName>
        <fullName evidence="4">Short-chain dehydrogenase</fullName>
    </submittedName>
</protein>
<dbReference type="InterPro" id="IPR002347">
    <property type="entry name" value="SDR_fam"/>
</dbReference>
<evidence type="ECO:0000313" key="5">
    <source>
        <dbReference type="Proteomes" id="UP001156882"/>
    </source>
</evidence>
<dbReference type="Proteomes" id="UP001156882">
    <property type="component" value="Unassembled WGS sequence"/>
</dbReference>
<feature type="domain" description="Ketoreductase" evidence="3">
    <location>
        <begin position="8"/>
        <end position="184"/>
    </location>
</feature>
<accession>A0ABQ6CTQ7</accession>
<gene>
    <name evidence="4" type="ORF">GCM10007874_65200</name>
</gene>